<feature type="compositionally biased region" description="Acidic residues" evidence="1">
    <location>
        <begin position="352"/>
        <end position="366"/>
    </location>
</feature>
<protein>
    <submittedName>
        <fullName evidence="2">Uncharacterized protein</fullName>
    </submittedName>
</protein>
<feature type="compositionally biased region" description="Acidic residues" evidence="1">
    <location>
        <begin position="301"/>
        <end position="312"/>
    </location>
</feature>
<feature type="compositionally biased region" description="Low complexity" evidence="1">
    <location>
        <begin position="90"/>
        <end position="137"/>
    </location>
</feature>
<evidence type="ECO:0000313" key="3">
    <source>
        <dbReference type="Proteomes" id="UP001623330"/>
    </source>
</evidence>
<name>A0ABR4NZY6_9SACH</name>
<feature type="compositionally biased region" description="Polar residues" evidence="1">
    <location>
        <begin position="169"/>
        <end position="184"/>
    </location>
</feature>
<comment type="caution">
    <text evidence="2">The sequence shown here is derived from an EMBL/GenBank/DDBJ whole genome shotgun (WGS) entry which is preliminary data.</text>
</comment>
<organism evidence="2 3">
    <name type="scientific">Nakaseomyces bracarensis</name>
    <dbReference type="NCBI Taxonomy" id="273131"/>
    <lineage>
        <taxon>Eukaryota</taxon>
        <taxon>Fungi</taxon>
        <taxon>Dikarya</taxon>
        <taxon>Ascomycota</taxon>
        <taxon>Saccharomycotina</taxon>
        <taxon>Saccharomycetes</taxon>
        <taxon>Saccharomycetales</taxon>
        <taxon>Saccharomycetaceae</taxon>
        <taxon>Nakaseomyces</taxon>
    </lineage>
</organism>
<evidence type="ECO:0000256" key="1">
    <source>
        <dbReference type="SAM" id="MobiDB-lite"/>
    </source>
</evidence>
<feature type="region of interest" description="Disordered" evidence="1">
    <location>
        <begin position="90"/>
        <end position="366"/>
    </location>
</feature>
<gene>
    <name evidence="2" type="ORF">RNJ44_02669</name>
</gene>
<dbReference type="Proteomes" id="UP001623330">
    <property type="component" value="Unassembled WGS sequence"/>
</dbReference>
<feature type="compositionally biased region" description="Basic residues" evidence="1">
    <location>
        <begin position="247"/>
        <end position="258"/>
    </location>
</feature>
<evidence type="ECO:0000313" key="2">
    <source>
        <dbReference type="EMBL" id="KAL3234881.1"/>
    </source>
</evidence>
<feature type="compositionally biased region" description="Basic and acidic residues" evidence="1">
    <location>
        <begin position="341"/>
        <end position="351"/>
    </location>
</feature>
<sequence>MVTEYAGLRREIEGVRYKVNELENKVNKNDLESTNSIEDMLVAIKTIAYNQTVIESKFEDILKNQLNTDSMVNDMNERLNKITNILTNTKTAPILPNGNNSSTSHNNHNSNNNSYHSNNNTVGPRSGSSRRSSSNNSATNLVEQNAVVKRRPGRPRKDATIVNKLPLSVNWTVEGNSQKGNNSPGRPETLRPVKVTLPLGQTQVSKNKKYFGDPNDISLMANSSKNSTSQKETNEEERESSPEPVPPKKKRGRPPKRKSNVETQQAPAPIPRKKSTSDSRLERRSRRHAIIEQDEEKISFDEDDEDEDDDMDHYDGKDFSSSPRSEKKRKYSSNSDSEQMDAERQEMLEDFKDAEEDNEDGDSELCDSLDDAKAIESTLEELRLATKSSFSVGVKMTNAQRIKYLKQKKDAHQTAGTQRAIRMAMELDEKRRDKAKLSLRQRMLESLKKTSTGVDDTLLLEDPKSTSTLEEDLVSDPTPATQDQ</sequence>
<proteinExistence type="predicted"/>
<keyword evidence="3" id="KW-1185">Reference proteome</keyword>
<feature type="region of interest" description="Disordered" evidence="1">
    <location>
        <begin position="451"/>
        <end position="484"/>
    </location>
</feature>
<accession>A0ABR4NZY6</accession>
<dbReference type="EMBL" id="JBEVYD010000002">
    <property type="protein sequence ID" value="KAL3234881.1"/>
    <property type="molecule type" value="Genomic_DNA"/>
</dbReference>
<reference evidence="2 3" key="1">
    <citation type="submission" date="2024-05" db="EMBL/GenBank/DDBJ databases">
        <title>Long read based assembly of the Candida bracarensis genome reveals expanded adhesin content.</title>
        <authorList>
            <person name="Marcet-Houben M."/>
            <person name="Ksiezopolska E."/>
            <person name="Gabaldon T."/>
        </authorList>
    </citation>
    <scope>NUCLEOTIDE SEQUENCE [LARGE SCALE GENOMIC DNA]</scope>
    <source>
        <strain evidence="2 3">CBM6</strain>
    </source>
</reference>